<keyword evidence="2" id="KW-1185">Reference proteome</keyword>
<protein>
    <submittedName>
        <fullName evidence="3">Secreted protein</fullName>
    </submittedName>
</protein>
<evidence type="ECO:0000313" key="3">
    <source>
        <dbReference type="WBParaSite" id="nRc.2.0.1.t30866-RA"/>
    </source>
</evidence>
<accession>A0A915JX12</accession>
<feature type="signal peptide" evidence="1">
    <location>
        <begin position="1"/>
        <end position="18"/>
    </location>
</feature>
<feature type="chain" id="PRO_5037640570" evidence="1">
    <location>
        <begin position="19"/>
        <end position="75"/>
    </location>
</feature>
<organism evidence="2 3">
    <name type="scientific">Romanomermis culicivorax</name>
    <name type="common">Nematode worm</name>
    <dbReference type="NCBI Taxonomy" id="13658"/>
    <lineage>
        <taxon>Eukaryota</taxon>
        <taxon>Metazoa</taxon>
        <taxon>Ecdysozoa</taxon>
        <taxon>Nematoda</taxon>
        <taxon>Enoplea</taxon>
        <taxon>Dorylaimia</taxon>
        <taxon>Mermithida</taxon>
        <taxon>Mermithoidea</taxon>
        <taxon>Mermithidae</taxon>
        <taxon>Romanomermis</taxon>
    </lineage>
</organism>
<dbReference type="Proteomes" id="UP000887565">
    <property type="component" value="Unplaced"/>
</dbReference>
<keyword evidence="1" id="KW-0732">Signal</keyword>
<dbReference type="WBParaSite" id="nRc.2.0.1.t30866-RA">
    <property type="protein sequence ID" value="nRc.2.0.1.t30866-RA"/>
    <property type="gene ID" value="nRc.2.0.1.g30866"/>
</dbReference>
<evidence type="ECO:0000313" key="2">
    <source>
        <dbReference type="Proteomes" id="UP000887565"/>
    </source>
</evidence>
<dbReference type="AlphaFoldDB" id="A0A915JX12"/>
<sequence>MALLGKCGLKCCVVLTSGAAWSTGRVVITNDGCAGVVVWTNVGAVGSSDVRVDGSDAEDDMACSTSIRAWVVAGP</sequence>
<name>A0A915JX12_ROMCU</name>
<reference evidence="3" key="1">
    <citation type="submission" date="2022-11" db="UniProtKB">
        <authorList>
            <consortium name="WormBaseParasite"/>
        </authorList>
    </citation>
    <scope>IDENTIFICATION</scope>
</reference>
<proteinExistence type="predicted"/>
<evidence type="ECO:0000256" key="1">
    <source>
        <dbReference type="SAM" id="SignalP"/>
    </source>
</evidence>